<sequence>MNACLIDVLFSSSVVVSRFRNWGWMEVHIADTLLHCLLKF</sequence>
<reference evidence="1" key="1">
    <citation type="journal article" date="2017" name="Nature">
        <title>The sunflower genome provides insights into oil metabolism, flowering and Asterid evolution.</title>
        <authorList>
            <person name="Badouin H."/>
            <person name="Gouzy J."/>
            <person name="Grassa C.J."/>
            <person name="Murat F."/>
            <person name="Staton S.E."/>
            <person name="Cottret L."/>
            <person name="Lelandais-Briere C."/>
            <person name="Owens G.L."/>
            <person name="Carrere S."/>
            <person name="Mayjonade B."/>
            <person name="Legrand L."/>
            <person name="Gill N."/>
            <person name="Kane N.C."/>
            <person name="Bowers J.E."/>
            <person name="Hubner S."/>
            <person name="Bellec A."/>
            <person name="Berard A."/>
            <person name="Berges H."/>
            <person name="Blanchet N."/>
            <person name="Boniface M.C."/>
            <person name="Brunel D."/>
            <person name="Catrice O."/>
            <person name="Chaidir N."/>
            <person name="Claudel C."/>
            <person name="Donnadieu C."/>
            <person name="Faraut T."/>
            <person name="Fievet G."/>
            <person name="Helmstetter N."/>
            <person name="King M."/>
            <person name="Knapp S.J."/>
            <person name="Lai Z."/>
            <person name="Le Paslier M.C."/>
            <person name="Lippi Y."/>
            <person name="Lorenzon L."/>
            <person name="Mandel J.R."/>
            <person name="Marage G."/>
            <person name="Marchand G."/>
            <person name="Marquand E."/>
            <person name="Bret-Mestries E."/>
            <person name="Morien E."/>
            <person name="Nambeesan S."/>
            <person name="Nguyen T."/>
            <person name="Pegot-Espagnet P."/>
            <person name="Pouilly N."/>
            <person name="Raftis F."/>
            <person name="Sallet E."/>
            <person name="Schiex T."/>
            <person name="Thomas J."/>
            <person name="Vandecasteele C."/>
            <person name="Vares D."/>
            <person name="Vear F."/>
            <person name="Vautrin S."/>
            <person name="Crespi M."/>
            <person name="Mangin B."/>
            <person name="Burke J.M."/>
            <person name="Salse J."/>
            <person name="Munos S."/>
            <person name="Vincourt P."/>
            <person name="Rieseberg L.H."/>
            <person name="Langlade N.B."/>
        </authorList>
    </citation>
    <scope>NUCLEOTIDE SEQUENCE</scope>
    <source>
        <tissue evidence="1">Leaves</tissue>
    </source>
</reference>
<organism evidence="1 2">
    <name type="scientific">Helianthus annuus</name>
    <name type="common">Common sunflower</name>
    <dbReference type="NCBI Taxonomy" id="4232"/>
    <lineage>
        <taxon>Eukaryota</taxon>
        <taxon>Viridiplantae</taxon>
        <taxon>Streptophyta</taxon>
        <taxon>Embryophyta</taxon>
        <taxon>Tracheophyta</taxon>
        <taxon>Spermatophyta</taxon>
        <taxon>Magnoliopsida</taxon>
        <taxon>eudicotyledons</taxon>
        <taxon>Gunneridae</taxon>
        <taxon>Pentapetalae</taxon>
        <taxon>asterids</taxon>
        <taxon>campanulids</taxon>
        <taxon>Asterales</taxon>
        <taxon>Asteraceae</taxon>
        <taxon>Asteroideae</taxon>
        <taxon>Heliantheae alliance</taxon>
        <taxon>Heliantheae</taxon>
        <taxon>Helianthus</taxon>
    </lineage>
</organism>
<dbReference type="Gramene" id="mRNA:HanXRQr2_Chr13g0568471">
    <property type="protein sequence ID" value="mRNA:HanXRQr2_Chr13g0568471"/>
    <property type="gene ID" value="HanXRQr2_Chr13g0568471"/>
</dbReference>
<comment type="caution">
    <text evidence="1">The sequence shown here is derived from an EMBL/GenBank/DDBJ whole genome shotgun (WGS) entry which is preliminary data.</text>
</comment>
<evidence type="ECO:0000313" key="2">
    <source>
        <dbReference type="Proteomes" id="UP000215914"/>
    </source>
</evidence>
<proteinExistence type="predicted"/>
<protein>
    <submittedName>
        <fullName evidence="1">Uncharacterized protein</fullName>
    </submittedName>
</protein>
<gene>
    <name evidence="1" type="ORF">HanXRQr2_Chr13g0568471</name>
</gene>
<name>A0A9K3EDR5_HELAN</name>
<evidence type="ECO:0000313" key="1">
    <source>
        <dbReference type="EMBL" id="KAF5771742.1"/>
    </source>
</evidence>
<reference evidence="1" key="2">
    <citation type="submission" date="2020-06" db="EMBL/GenBank/DDBJ databases">
        <title>Helianthus annuus Genome sequencing and assembly Release 2.</title>
        <authorList>
            <person name="Gouzy J."/>
            <person name="Langlade N."/>
            <person name="Munos S."/>
        </authorList>
    </citation>
    <scope>NUCLEOTIDE SEQUENCE</scope>
    <source>
        <tissue evidence="1">Leaves</tissue>
    </source>
</reference>
<keyword evidence="2" id="KW-1185">Reference proteome</keyword>
<dbReference type="EMBL" id="MNCJ02000328">
    <property type="protein sequence ID" value="KAF5771742.1"/>
    <property type="molecule type" value="Genomic_DNA"/>
</dbReference>
<dbReference type="AlphaFoldDB" id="A0A9K3EDR5"/>
<accession>A0A9K3EDR5</accession>
<dbReference type="Proteomes" id="UP000215914">
    <property type="component" value="Unassembled WGS sequence"/>
</dbReference>